<dbReference type="CDD" id="cd17353">
    <property type="entry name" value="MFS_OFA_like"/>
    <property type="match status" value="1"/>
</dbReference>
<feature type="region of interest" description="Disordered" evidence="6">
    <location>
        <begin position="249"/>
        <end position="270"/>
    </location>
</feature>
<organism evidence="8">
    <name type="scientific">Hyalella azteca</name>
    <name type="common">Amphipod</name>
    <dbReference type="NCBI Taxonomy" id="294128"/>
    <lineage>
        <taxon>Eukaryota</taxon>
        <taxon>Metazoa</taxon>
        <taxon>Ecdysozoa</taxon>
        <taxon>Arthropoda</taxon>
        <taxon>Crustacea</taxon>
        <taxon>Multicrustacea</taxon>
        <taxon>Malacostraca</taxon>
        <taxon>Eumalacostraca</taxon>
        <taxon>Peracarida</taxon>
        <taxon>Amphipoda</taxon>
        <taxon>Senticaudata</taxon>
        <taxon>Talitrida</taxon>
        <taxon>Talitroidea</taxon>
        <taxon>Hyalellidae</taxon>
        <taxon>Hyalella</taxon>
    </lineage>
</organism>
<dbReference type="InterPro" id="IPR052983">
    <property type="entry name" value="MFS_Riboflavin_Transporter"/>
</dbReference>
<keyword evidence="2" id="KW-0813">Transport</keyword>
<gene>
    <name evidence="8" type="ORF">HAZT_HAZT002969</name>
</gene>
<feature type="transmembrane region" description="Helical" evidence="7">
    <location>
        <begin position="207"/>
        <end position="231"/>
    </location>
</feature>
<keyword evidence="4 7" id="KW-1133">Transmembrane helix</keyword>
<evidence type="ECO:0008006" key="9">
    <source>
        <dbReference type="Google" id="ProtNLM"/>
    </source>
</evidence>
<dbReference type="SUPFAM" id="SSF103473">
    <property type="entry name" value="MFS general substrate transporter"/>
    <property type="match status" value="1"/>
</dbReference>
<dbReference type="Proteomes" id="UP000711488">
    <property type="component" value="Unassembled WGS sequence"/>
</dbReference>
<feature type="transmembrane region" description="Helical" evidence="7">
    <location>
        <begin position="127"/>
        <end position="147"/>
    </location>
</feature>
<dbReference type="PANTHER" id="PTHR43385:SF1">
    <property type="entry name" value="RIBOFLAVIN TRANSPORTER RIBJ"/>
    <property type="match status" value="1"/>
</dbReference>
<evidence type="ECO:0000256" key="7">
    <source>
        <dbReference type="SAM" id="Phobius"/>
    </source>
</evidence>
<name>A0A6A0H694_HYAAZ</name>
<evidence type="ECO:0000256" key="1">
    <source>
        <dbReference type="ARBA" id="ARBA00004141"/>
    </source>
</evidence>
<dbReference type="GO" id="GO:0022857">
    <property type="term" value="F:transmembrane transporter activity"/>
    <property type="evidence" value="ECO:0007669"/>
    <property type="project" value="InterPro"/>
</dbReference>
<feature type="transmembrane region" description="Helical" evidence="7">
    <location>
        <begin position="285"/>
        <end position="307"/>
    </location>
</feature>
<dbReference type="GO" id="GO:0016020">
    <property type="term" value="C:membrane"/>
    <property type="evidence" value="ECO:0007669"/>
    <property type="project" value="UniProtKB-SubCell"/>
</dbReference>
<feature type="transmembrane region" description="Helical" evidence="7">
    <location>
        <begin position="438"/>
        <end position="462"/>
    </location>
</feature>
<feature type="transmembrane region" description="Helical" evidence="7">
    <location>
        <begin position="103"/>
        <end position="121"/>
    </location>
</feature>
<reference evidence="8" key="1">
    <citation type="submission" date="2014-08" db="EMBL/GenBank/DDBJ databases">
        <authorList>
            <person name="Murali S."/>
            <person name="Richards S."/>
            <person name="Bandaranaike D."/>
            <person name="Bellair M."/>
            <person name="Blankenburg K."/>
            <person name="Chao H."/>
            <person name="Dinh H."/>
            <person name="Doddapaneni H."/>
            <person name="Dugan-Rocha S."/>
            <person name="Elkadiri S."/>
            <person name="Gnanaolivu R."/>
            <person name="Hughes D."/>
            <person name="Lee S."/>
            <person name="Li M."/>
            <person name="Ming W."/>
            <person name="Munidasa M."/>
            <person name="Muniz J."/>
            <person name="Nguyen L."/>
            <person name="Osuji N."/>
            <person name="Pu L.-L."/>
            <person name="Puazo M."/>
            <person name="Skinner E."/>
            <person name="Qu C."/>
            <person name="Quiroz J."/>
            <person name="Raj R."/>
            <person name="Weissenberger G."/>
            <person name="Xin Y."/>
            <person name="Zou X."/>
            <person name="Han Y."/>
            <person name="Worley K."/>
            <person name="Muzny D."/>
            <person name="Gibbs R."/>
        </authorList>
    </citation>
    <scope>NUCLEOTIDE SEQUENCE</scope>
    <source>
        <strain evidence="8">HAZT.00-mixed</strain>
        <tissue evidence="8">Whole organism</tissue>
    </source>
</reference>
<dbReference type="EMBL" id="JQDR03005749">
    <property type="protein sequence ID" value="KAA0201259.1"/>
    <property type="molecule type" value="Genomic_DNA"/>
</dbReference>
<dbReference type="AlphaFoldDB" id="A0A6A0H694"/>
<dbReference type="InterPro" id="IPR011701">
    <property type="entry name" value="MFS"/>
</dbReference>
<dbReference type="PANTHER" id="PTHR43385">
    <property type="entry name" value="RIBOFLAVIN TRANSPORTER RIBJ"/>
    <property type="match status" value="1"/>
</dbReference>
<dbReference type="OrthoDB" id="410267at2759"/>
<comment type="caution">
    <text evidence="8">The sequence shown here is derived from an EMBL/GenBank/DDBJ whole genome shotgun (WGS) entry which is preliminary data.</text>
</comment>
<keyword evidence="3 7" id="KW-0812">Transmembrane</keyword>
<evidence type="ECO:0000256" key="6">
    <source>
        <dbReference type="SAM" id="MobiDB-lite"/>
    </source>
</evidence>
<dbReference type="Gene3D" id="1.20.1250.20">
    <property type="entry name" value="MFS general substrate transporter like domains"/>
    <property type="match status" value="2"/>
</dbReference>
<feature type="transmembrane region" description="Helical" evidence="7">
    <location>
        <begin position="377"/>
        <end position="400"/>
    </location>
</feature>
<reference evidence="8" key="2">
    <citation type="journal article" date="2018" name="Environ. Sci. Technol.">
        <title>The Toxicogenome of Hyalella azteca: A Model for Sediment Ecotoxicology and Evolutionary Toxicology.</title>
        <authorList>
            <person name="Poynton H.C."/>
            <person name="Hasenbein S."/>
            <person name="Benoit J.B."/>
            <person name="Sepulveda M.S."/>
            <person name="Poelchau M.F."/>
            <person name="Hughes D.S.T."/>
            <person name="Murali S.C."/>
            <person name="Chen S."/>
            <person name="Glastad K.M."/>
            <person name="Goodisman M.A.D."/>
            <person name="Werren J.H."/>
            <person name="Vineis J.H."/>
            <person name="Bowen J.L."/>
            <person name="Friedrich M."/>
            <person name="Jones J."/>
            <person name="Robertson H.M."/>
            <person name="Feyereisen R."/>
            <person name="Mechler-Hickson A."/>
            <person name="Mathers N."/>
            <person name="Lee C.E."/>
            <person name="Colbourne J.K."/>
            <person name="Biales A."/>
            <person name="Johnston J.S."/>
            <person name="Wellborn G.A."/>
            <person name="Rosendale A.J."/>
            <person name="Cridge A.G."/>
            <person name="Munoz-Torres M.C."/>
            <person name="Bain P.A."/>
            <person name="Manny A.R."/>
            <person name="Major K.M."/>
            <person name="Lambert F.N."/>
            <person name="Vulpe C.D."/>
            <person name="Tuck P."/>
            <person name="Blalock B.J."/>
            <person name="Lin Y.Y."/>
            <person name="Smith M.E."/>
            <person name="Ochoa-Acuna H."/>
            <person name="Chen M.M."/>
            <person name="Childers C.P."/>
            <person name="Qu J."/>
            <person name="Dugan S."/>
            <person name="Lee S.L."/>
            <person name="Chao H."/>
            <person name="Dinh H."/>
            <person name="Han Y."/>
            <person name="Doddapaneni H."/>
            <person name="Worley K.C."/>
            <person name="Muzny D.M."/>
            <person name="Gibbs R.A."/>
            <person name="Richards S."/>
        </authorList>
    </citation>
    <scope>NUCLEOTIDE SEQUENCE</scope>
    <source>
        <strain evidence="8">HAZT.00-mixed</strain>
        <tissue evidence="8">Whole organism</tissue>
    </source>
</reference>
<proteinExistence type="predicted"/>
<sequence length="466" mass="50702">MLERRICFAIAKFAIHLTMDAAPPVCGWRAWGAVLGGVLIHLTLGNLYSFGNLTTYMTSYLHEEVSRDVTYSDVVWVMALTLMAQGLFMPIGGILEARLGPRLTCCIGAVIMSLGVGLTRLTINCSVFAVAMTYGLLVGLGISLAYVSPMACAMKWYPERKGLINGLIVAGFGLGALGSTSLQTHYLNPDNISVAPSGYFEDPALLARVPSVFTVMAAVFAALQTLGCLLLSRPDVSLVRTTHTSNEEEEELLDGQCDQRSSGASHGIREDSENLTPRQMLRTRLFYHLWLIYLINTIAIGYINATYKSFGQTFLKDDFFLATVGALAAIFNASGRLFWGRLMDATTFKTSMCCLTCSLCVLFSTLPLTPLTSHPSAAYAAAVWCVFFTFCGTFVLMPTVTEKAFGARHYTTNYGLLFTTQVLSGVLVASLNQLLLHAIGYTGCFLTVAFFSAFCLLVTLFLPRGL</sequence>
<evidence type="ECO:0000256" key="3">
    <source>
        <dbReference type="ARBA" id="ARBA00022692"/>
    </source>
</evidence>
<feature type="transmembrane region" description="Helical" evidence="7">
    <location>
        <begin position="28"/>
        <end position="49"/>
    </location>
</feature>
<evidence type="ECO:0000256" key="5">
    <source>
        <dbReference type="ARBA" id="ARBA00023136"/>
    </source>
</evidence>
<dbReference type="InterPro" id="IPR036259">
    <property type="entry name" value="MFS_trans_sf"/>
</dbReference>
<evidence type="ECO:0000256" key="4">
    <source>
        <dbReference type="ARBA" id="ARBA00022989"/>
    </source>
</evidence>
<protein>
    <recommendedName>
        <fullName evidence="9">Major facilitator superfamily (MFS) profile domain-containing protein</fullName>
    </recommendedName>
</protein>
<comment type="subcellular location">
    <subcellularLocation>
        <location evidence="1">Membrane</location>
        <topology evidence="1">Multi-pass membrane protein</topology>
    </subcellularLocation>
</comment>
<keyword evidence="5 7" id="KW-0472">Membrane</keyword>
<dbReference type="Pfam" id="PF07690">
    <property type="entry name" value="MFS_1"/>
    <property type="match status" value="1"/>
</dbReference>
<feature type="transmembrane region" description="Helical" evidence="7">
    <location>
        <begin position="319"/>
        <end position="339"/>
    </location>
</feature>
<feature type="transmembrane region" description="Helical" evidence="7">
    <location>
        <begin position="351"/>
        <end position="371"/>
    </location>
</feature>
<feature type="transmembrane region" description="Helical" evidence="7">
    <location>
        <begin position="69"/>
        <end position="91"/>
    </location>
</feature>
<evidence type="ECO:0000313" key="8">
    <source>
        <dbReference type="EMBL" id="KAA0201259.1"/>
    </source>
</evidence>
<reference evidence="8" key="3">
    <citation type="submission" date="2019-06" db="EMBL/GenBank/DDBJ databases">
        <authorList>
            <person name="Poynton C."/>
            <person name="Hasenbein S."/>
            <person name="Benoit J.B."/>
            <person name="Sepulveda M.S."/>
            <person name="Poelchau M.F."/>
            <person name="Murali S.C."/>
            <person name="Chen S."/>
            <person name="Glastad K.M."/>
            <person name="Werren J.H."/>
            <person name="Vineis J.H."/>
            <person name="Bowen J.L."/>
            <person name="Friedrich M."/>
            <person name="Jones J."/>
            <person name="Robertson H.M."/>
            <person name="Feyereisen R."/>
            <person name="Mechler-Hickson A."/>
            <person name="Mathers N."/>
            <person name="Lee C.E."/>
            <person name="Colbourne J.K."/>
            <person name="Biales A."/>
            <person name="Johnston J.S."/>
            <person name="Wellborn G.A."/>
            <person name="Rosendale A.J."/>
            <person name="Cridge A.G."/>
            <person name="Munoz-Torres M.C."/>
            <person name="Bain P.A."/>
            <person name="Manny A.R."/>
            <person name="Major K.M."/>
            <person name="Lambert F.N."/>
            <person name="Vulpe C.D."/>
            <person name="Tuck P."/>
            <person name="Blalock B.J."/>
            <person name="Lin Y.-Y."/>
            <person name="Smith M.E."/>
            <person name="Ochoa-Acuna H."/>
            <person name="Chen M.-J.M."/>
            <person name="Childers C.P."/>
            <person name="Qu J."/>
            <person name="Dugan S."/>
            <person name="Lee S.L."/>
            <person name="Chao H."/>
            <person name="Dinh H."/>
            <person name="Han Y."/>
            <person name="Doddapaneni H."/>
            <person name="Worley K.C."/>
            <person name="Muzny D.M."/>
            <person name="Gibbs R.A."/>
            <person name="Richards S."/>
        </authorList>
    </citation>
    <scope>NUCLEOTIDE SEQUENCE</scope>
    <source>
        <strain evidence="8">HAZT.00-mixed</strain>
        <tissue evidence="8">Whole organism</tissue>
    </source>
</reference>
<accession>A0A6A0H694</accession>
<feature type="transmembrane region" description="Helical" evidence="7">
    <location>
        <begin position="412"/>
        <end position="432"/>
    </location>
</feature>
<evidence type="ECO:0000256" key="2">
    <source>
        <dbReference type="ARBA" id="ARBA00022448"/>
    </source>
</evidence>
<feature type="transmembrane region" description="Helical" evidence="7">
    <location>
        <begin position="167"/>
        <end position="187"/>
    </location>
</feature>